<keyword evidence="5 7" id="KW-1133">Transmembrane helix</keyword>
<evidence type="ECO:0000256" key="6">
    <source>
        <dbReference type="ARBA" id="ARBA00023136"/>
    </source>
</evidence>
<keyword evidence="4" id="KW-0058">Aromatic hydrocarbons catabolism</keyword>
<dbReference type="PROSITE" id="PS50850">
    <property type="entry name" value="MFS"/>
    <property type="match status" value="1"/>
</dbReference>
<dbReference type="InterPro" id="IPR011701">
    <property type="entry name" value="MFS"/>
</dbReference>
<name>A0A5E7GAK0_PSEFL</name>
<dbReference type="FunFam" id="1.20.1250.20:FF:000018">
    <property type="entry name" value="MFS transporter permease"/>
    <property type="match status" value="1"/>
</dbReference>
<evidence type="ECO:0000313" key="9">
    <source>
        <dbReference type="EMBL" id="VVO46013.1"/>
    </source>
</evidence>
<evidence type="ECO:0000256" key="3">
    <source>
        <dbReference type="ARBA" id="ARBA00022692"/>
    </source>
</evidence>
<feature type="transmembrane region" description="Helical" evidence="7">
    <location>
        <begin position="189"/>
        <end position="212"/>
    </location>
</feature>
<evidence type="ECO:0000259" key="8">
    <source>
        <dbReference type="PROSITE" id="PS50850"/>
    </source>
</evidence>
<dbReference type="InterPro" id="IPR036259">
    <property type="entry name" value="MFS_trans_sf"/>
</dbReference>
<dbReference type="GO" id="GO:0016020">
    <property type="term" value="C:membrane"/>
    <property type="evidence" value="ECO:0007669"/>
    <property type="project" value="UniProtKB-SubCell"/>
</dbReference>
<feature type="transmembrane region" description="Helical" evidence="7">
    <location>
        <begin position="290"/>
        <end position="311"/>
    </location>
</feature>
<dbReference type="RefSeq" id="WP_150782917.1">
    <property type="nucleotide sequence ID" value="NZ_CABVII010000001.1"/>
</dbReference>
<evidence type="ECO:0000256" key="7">
    <source>
        <dbReference type="SAM" id="Phobius"/>
    </source>
</evidence>
<comment type="subcellular location">
    <subcellularLocation>
        <location evidence="1">Membrane</location>
        <topology evidence="1">Multi-pass membrane protein</topology>
    </subcellularLocation>
</comment>
<keyword evidence="2" id="KW-0813">Transport</keyword>
<dbReference type="PANTHER" id="PTHR43791">
    <property type="entry name" value="PERMEASE-RELATED"/>
    <property type="match status" value="1"/>
</dbReference>
<gene>
    <name evidence="9" type="primary">nicT_1</name>
    <name evidence="9" type="ORF">PS862_00047</name>
</gene>
<dbReference type="Gene3D" id="1.20.1250.20">
    <property type="entry name" value="MFS general substrate transporter like domains"/>
    <property type="match status" value="2"/>
</dbReference>
<feature type="transmembrane region" description="Helical" evidence="7">
    <location>
        <begin position="348"/>
        <end position="370"/>
    </location>
</feature>
<dbReference type="OrthoDB" id="9773957at2"/>
<feature type="transmembrane region" description="Helical" evidence="7">
    <location>
        <begin position="156"/>
        <end position="177"/>
    </location>
</feature>
<dbReference type="GO" id="GO:0022857">
    <property type="term" value="F:transmembrane transporter activity"/>
    <property type="evidence" value="ECO:0007669"/>
    <property type="project" value="InterPro"/>
</dbReference>
<dbReference type="InterPro" id="IPR020846">
    <property type="entry name" value="MFS_dom"/>
</dbReference>
<sequence length="443" mass="48119">MNITQEHPGLVEQYSSDEVERTYRKLTLRLMPFLIICYIVSYLDRANISFAKLQFMNDLGFSEAAYGLGAGLFFIGYVLFEVPSNLWMQRIGVRRTLLRIMILWGLISSAMMFVNTPMQFYVMRFFLGAAEAGFFPGVILYLTYWFPATRRGRVTGFFMMGAATAGIIGGPVSTWIMVHLAGLHGLHGWQWLFLLEGMPAVLLGVAAFYFLCDQPRDATWLSEREKAIVLGDLAAEETDGPKGKGHGLREALRNPKLYVGMVGYFCVLVSFNAIGFWAPTIIRDVGVKDLVEVGLLSSVVFLAGAAGTYIVGYSSDIRMERRWHLVACGAVIALCFALLPLVAHSVPFAITLLSIAAAASYGGFVVFWTIPASFLTGNTKASGIALITSLGGIGAFVSPTLVGWMKSSTGSIYAGLGILGAITLIGALVILIAIPARKVPVGE</sequence>
<protein>
    <submittedName>
        <fullName evidence="9">Metabolite transport protein NicT</fullName>
    </submittedName>
</protein>
<feature type="transmembrane region" description="Helical" evidence="7">
    <location>
        <begin position="26"/>
        <end position="44"/>
    </location>
</feature>
<proteinExistence type="predicted"/>
<feature type="transmembrane region" description="Helical" evidence="7">
    <location>
        <begin position="382"/>
        <end position="405"/>
    </location>
</feature>
<keyword evidence="6 7" id="KW-0472">Membrane</keyword>
<feature type="transmembrane region" description="Helical" evidence="7">
    <location>
        <begin position="96"/>
        <end position="114"/>
    </location>
</feature>
<feature type="transmembrane region" description="Helical" evidence="7">
    <location>
        <begin position="411"/>
        <end position="434"/>
    </location>
</feature>
<evidence type="ECO:0000313" key="10">
    <source>
        <dbReference type="Proteomes" id="UP000385207"/>
    </source>
</evidence>
<evidence type="ECO:0000256" key="5">
    <source>
        <dbReference type="ARBA" id="ARBA00022989"/>
    </source>
</evidence>
<feature type="transmembrane region" description="Helical" evidence="7">
    <location>
        <begin position="323"/>
        <end position="342"/>
    </location>
</feature>
<evidence type="ECO:0000256" key="1">
    <source>
        <dbReference type="ARBA" id="ARBA00004141"/>
    </source>
</evidence>
<dbReference type="EMBL" id="CABVII010000001">
    <property type="protein sequence ID" value="VVO46013.1"/>
    <property type="molecule type" value="Genomic_DNA"/>
</dbReference>
<feature type="domain" description="Major facilitator superfamily (MFS) profile" evidence="8">
    <location>
        <begin position="30"/>
        <end position="438"/>
    </location>
</feature>
<feature type="transmembrane region" description="Helical" evidence="7">
    <location>
        <begin position="120"/>
        <end position="144"/>
    </location>
</feature>
<keyword evidence="3 7" id="KW-0812">Transmembrane</keyword>
<dbReference type="CDD" id="cd17319">
    <property type="entry name" value="MFS_ExuT_GudP_like"/>
    <property type="match status" value="1"/>
</dbReference>
<dbReference type="SUPFAM" id="SSF103473">
    <property type="entry name" value="MFS general substrate transporter"/>
    <property type="match status" value="1"/>
</dbReference>
<reference evidence="9 10" key="1">
    <citation type="submission" date="2019-09" db="EMBL/GenBank/DDBJ databases">
        <authorList>
            <person name="Chandra G."/>
            <person name="Truman W A."/>
        </authorList>
    </citation>
    <scope>NUCLEOTIDE SEQUENCE [LARGE SCALE GENOMIC DNA]</scope>
    <source>
        <strain evidence="9">PS862</strain>
    </source>
</reference>
<evidence type="ECO:0000256" key="4">
    <source>
        <dbReference type="ARBA" id="ARBA00022797"/>
    </source>
</evidence>
<evidence type="ECO:0000256" key="2">
    <source>
        <dbReference type="ARBA" id="ARBA00022448"/>
    </source>
</evidence>
<dbReference type="AlphaFoldDB" id="A0A5E7GAK0"/>
<dbReference type="Proteomes" id="UP000385207">
    <property type="component" value="Unassembled WGS sequence"/>
</dbReference>
<feature type="transmembrane region" description="Helical" evidence="7">
    <location>
        <begin position="64"/>
        <end position="84"/>
    </location>
</feature>
<feature type="transmembrane region" description="Helical" evidence="7">
    <location>
        <begin position="257"/>
        <end position="278"/>
    </location>
</feature>
<organism evidence="9 10">
    <name type="scientific">Pseudomonas fluorescens</name>
    <dbReference type="NCBI Taxonomy" id="294"/>
    <lineage>
        <taxon>Bacteria</taxon>
        <taxon>Pseudomonadati</taxon>
        <taxon>Pseudomonadota</taxon>
        <taxon>Gammaproteobacteria</taxon>
        <taxon>Pseudomonadales</taxon>
        <taxon>Pseudomonadaceae</taxon>
        <taxon>Pseudomonas</taxon>
    </lineage>
</organism>
<accession>A0A5E7GAK0</accession>
<dbReference type="PANTHER" id="PTHR43791:SF36">
    <property type="entry name" value="TRANSPORTER, PUTATIVE (AFU_ORTHOLOGUE AFUA_6G08340)-RELATED"/>
    <property type="match status" value="1"/>
</dbReference>
<dbReference type="Pfam" id="PF07690">
    <property type="entry name" value="MFS_1"/>
    <property type="match status" value="1"/>
</dbReference>